<gene>
    <name evidence="1" type="ORF">KY290_025125</name>
</gene>
<comment type="caution">
    <text evidence="1">The sequence shown here is derived from an EMBL/GenBank/DDBJ whole genome shotgun (WGS) entry which is preliminary data.</text>
</comment>
<protein>
    <submittedName>
        <fullName evidence="1">Uncharacterized protein</fullName>
    </submittedName>
</protein>
<name>A0ABQ7UVT3_SOLTU</name>
<evidence type="ECO:0000313" key="1">
    <source>
        <dbReference type="EMBL" id="KAH0754855.1"/>
    </source>
</evidence>
<keyword evidence="2" id="KW-1185">Reference proteome</keyword>
<accession>A0ABQ7UVT3</accession>
<dbReference type="Proteomes" id="UP000826656">
    <property type="component" value="Unassembled WGS sequence"/>
</dbReference>
<reference evidence="1 2" key="1">
    <citation type="journal article" date="2021" name="bioRxiv">
        <title>Chromosome-scale and haplotype-resolved genome assembly of a tetraploid potato cultivar.</title>
        <authorList>
            <person name="Sun H."/>
            <person name="Jiao W.-B."/>
            <person name="Krause K."/>
            <person name="Campoy J.A."/>
            <person name="Goel M."/>
            <person name="Folz-Donahue K."/>
            <person name="Kukat C."/>
            <person name="Huettel B."/>
            <person name="Schneeberger K."/>
        </authorList>
    </citation>
    <scope>NUCLEOTIDE SEQUENCE [LARGE SCALE GENOMIC DNA]</scope>
    <source>
        <strain evidence="1">SolTubOtavaFocal</strain>
        <tissue evidence="1">Leaves</tissue>
    </source>
</reference>
<dbReference type="EMBL" id="JAIVGD010000018">
    <property type="protein sequence ID" value="KAH0754855.1"/>
    <property type="molecule type" value="Genomic_DNA"/>
</dbReference>
<sequence length="88" mass="9992">MEVEGRTCSVPRPCLLRRRLKMMGILSRKKRHKHRLSIQSIFPGLPNTLLIRKKPPAIEKRSKVWVPSITLPLPVGRASFSALSLHSS</sequence>
<organism evidence="1 2">
    <name type="scientific">Solanum tuberosum</name>
    <name type="common">Potato</name>
    <dbReference type="NCBI Taxonomy" id="4113"/>
    <lineage>
        <taxon>Eukaryota</taxon>
        <taxon>Viridiplantae</taxon>
        <taxon>Streptophyta</taxon>
        <taxon>Embryophyta</taxon>
        <taxon>Tracheophyta</taxon>
        <taxon>Spermatophyta</taxon>
        <taxon>Magnoliopsida</taxon>
        <taxon>eudicotyledons</taxon>
        <taxon>Gunneridae</taxon>
        <taxon>Pentapetalae</taxon>
        <taxon>asterids</taxon>
        <taxon>lamiids</taxon>
        <taxon>Solanales</taxon>
        <taxon>Solanaceae</taxon>
        <taxon>Solanoideae</taxon>
        <taxon>Solaneae</taxon>
        <taxon>Solanum</taxon>
    </lineage>
</organism>
<proteinExistence type="predicted"/>
<evidence type="ECO:0000313" key="2">
    <source>
        <dbReference type="Proteomes" id="UP000826656"/>
    </source>
</evidence>